<comment type="caution">
    <text evidence="1">The sequence shown here is derived from an EMBL/GenBank/DDBJ whole genome shotgun (WGS) entry which is preliminary data.</text>
</comment>
<sequence>MPLCPWAPLSYILLIAPATAFLSRLRCLVIPDIAPPSRLPAFPLFRPPASPSRLLRCVPAARPPYRTYHAHLFAGAVHSCCIDHRFALPCLSFCLAVPFRSGFAFAFWLYCLLFGE</sequence>
<reference evidence="1" key="1">
    <citation type="submission" date="2023-03" db="EMBL/GenBank/DDBJ databases">
        <title>Massive genome expansion in bonnet fungi (Mycena s.s.) driven by repeated elements and novel gene families across ecological guilds.</title>
        <authorList>
            <consortium name="Lawrence Berkeley National Laboratory"/>
            <person name="Harder C.B."/>
            <person name="Miyauchi S."/>
            <person name="Viragh M."/>
            <person name="Kuo A."/>
            <person name="Thoen E."/>
            <person name="Andreopoulos B."/>
            <person name="Lu D."/>
            <person name="Skrede I."/>
            <person name="Drula E."/>
            <person name="Henrissat B."/>
            <person name="Morin E."/>
            <person name="Kohler A."/>
            <person name="Barry K."/>
            <person name="LaButti K."/>
            <person name="Morin E."/>
            <person name="Salamov A."/>
            <person name="Lipzen A."/>
            <person name="Mereny Z."/>
            <person name="Hegedus B."/>
            <person name="Baldrian P."/>
            <person name="Stursova M."/>
            <person name="Weitz H."/>
            <person name="Taylor A."/>
            <person name="Grigoriev I.V."/>
            <person name="Nagy L.G."/>
            <person name="Martin F."/>
            <person name="Kauserud H."/>
        </authorList>
    </citation>
    <scope>NUCLEOTIDE SEQUENCE</scope>
    <source>
        <strain evidence="1">CBHHK173m</strain>
    </source>
</reference>
<name>A0AAD6UIP3_9AGAR</name>
<evidence type="ECO:0000313" key="2">
    <source>
        <dbReference type="Proteomes" id="UP001222325"/>
    </source>
</evidence>
<gene>
    <name evidence="1" type="ORF">B0H15DRAFT_337852</name>
</gene>
<accession>A0AAD6UIP3</accession>
<evidence type="ECO:0000313" key="1">
    <source>
        <dbReference type="EMBL" id="KAJ7102554.1"/>
    </source>
</evidence>
<proteinExistence type="predicted"/>
<dbReference type="EMBL" id="JARJCN010000003">
    <property type="protein sequence ID" value="KAJ7102554.1"/>
    <property type="molecule type" value="Genomic_DNA"/>
</dbReference>
<dbReference type="Proteomes" id="UP001222325">
    <property type="component" value="Unassembled WGS sequence"/>
</dbReference>
<dbReference type="AlphaFoldDB" id="A0AAD6UIP3"/>
<protein>
    <submittedName>
        <fullName evidence="1">Uncharacterized protein</fullName>
    </submittedName>
</protein>
<organism evidence="1 2">
    <name type="scientific">Mycena belliarum</name>
    <dbReference type="NCBI Taxonomy" id="1033014"/>
    <lineage>
        <taxon>Eukaryota</taxon>
        <taxon>Fungi</taxon>
        <taxon>Dikarya</taxon>
        <taxon>Basidiomycota</taxon>
        <taxon>Agaricomycotina</taxon>
        <taxon>Agaricomycetes</taxon>
        <taxon>Agaricomycetidae</taxon>
        <taxon>Agaricales</taxon>
        <taxon>Marasmiineae</taxon>
        <taxon>Mycenaceae</taxon>
        <taxon>Mycena</taxon>
    </lineage>
</organism>
<keyword evidence="2" id="KW-1185">Reference proteome</keyword>